<evidence type="ECO:0000313" key="2">
    <source>
        <dbReference type="Proteomes" id="UP000185781"/>
    </source>
</evidence>
<sequence>MMNKLPKYLNNLEEKISTHTISNPEISKSNVGWQIEHILLTINAIIENIEKSDPQNYRCRFSLSKTMVFALNKIPPWPCKIAKSSHSGTLR</sequence>
<organism evidence="1 2">
    <name type="scientific">Chryseobacterium gambrini</name>
    <dbReference type="NCBI Taxonomy" id="373672"/>
    <lineage>
        <taxon>Bacteria</taxon>
        <taxon>Pseudomonadati</taxon>
        <taxon>Bacteroidota</taxon>
        <taxon>Flavobacteriia</taxon>
        <taxon>Flavobacteriales</taxon>
        <taxon>Weeksellaceae</taxon>
        <taxon>Chryseobacterium group</taxon>
        <taxon>Chryseobacterium</taxon>
    </lineage>
</organism>
<evidence type="ECO:0008006" key="3">
    <source>
        <dbReference type="Google" id="ProtNLM"/>
    </source>
</evidence>
<proteinExistence type="predicted"/>
<name>A0A1N7LK70_9FLAO</name>
<gene>
    <name evidence="1" type="ORF">SAMN05421785_102295</name>
</gene>
<reference evidence="1 2" key="1">
    <citation type="submission" date="2017-01" db="EMBL/GenBank/DDBJ databases">
        <authorList>
            <person name="Mah S.A."/>
            <person name="Swanson W.J."/>
            <person name="Moy G.W."/>
            <person name="Vacquier V.D."/>
        </authorList>
    </citation>
    <scope>NUCLEOTIDE SEQUENCE [LARGE SCALE GENOMIC DNA]</scope>
    <source>
        <strain evidence="1 2">DSM 18014</strain>
    </source>
</reference>
<dbReference type="Proteomes" id="UP000185781">
    <property type="component" value="Unassembled WGS sequence"/>
</dbReference>
<dbReference type="STRING" id="373672.SAMN05421785_102295"/>
<dbReference type="AlphaFoldDB" id="A0A1N7LK70"/>
<accession>A0A1N7LK70</accession>
<protein>
    <recommendedName>
        <fullName evidence="3">DinB superfamily protein</fullName>
    </recommendedName>
</protein>
<evidence type="ECO:0000313" key="1">
    <source>
        <dbReference type="EMBL" id="SIS74235.1"/>
    </source>
</evidence>
<dbReference type="EMBL" id="FTOV01000002">
    <property type="protein sequence ID" value="SIS74235.1"/>
    <property type="molecule type" value="Genomic_DNA"/>
</dbReference>